<evidence type="ECO:0000256" key="4">
    <source>
        <dbReference type="SAM" id="MobiDB-lite"/>
    </source>
</evidence>
<organism evidence="6 7">
    <name type="scientific">Microbispora oryzae</name>
    <dbReference type="NCBI Taxonomy" id="2806554"/>
    <lineage>
        <taxon>Bacteria</taxon>
        <taxon>Bacillati</taxon>
        <taxon>Actinomycetota</taxon>
        <taxon>Actinomycetes</taxon>
        <taxon>Streptosporangiales</taxon>
        <taxon>Streptosporangiaceae</taxon>
        <taxon>Microbispora</taxon>
    </lineage>
</organism>
<keyword evidence="2 6" id="KW-0378">Hydrolase</keyword>
<evidence type="ECO:0000313" key="7">
    <source>
        <dbReference type="Proteomes" id="UP000674234"/>
    </source>
</evidence>
<evidence type="ECO:0000256" key="3">
    <source>
        <dbReference type="PROSITE-ProRule" id="PRU10038"/>
    </source>
</evidence>
<accession>A0A940WDW3</accession>
<dbReference type="SUPFAM" id="SSF53474">
    <property type="entry name" value="alpha/beta-Hydrolases"/>
    <property type="match status" value="1"/>
</dbReference>
<sequence length="327" mass="34622">MAVAGRLMGLGARVPGTLPGDVSVTPDRSGPCPGEWVRAGRGLRESALGSAGAGLDGSLAAGLGDRPREGSDGGLDGDLDGDLHGDLDEDKVALYFHGGAYFVCSPATHRPITWRLSAAAGRPVFAADYRQGPPHSLGESLADALGAYEGLLDRGYRSRDILVAGDSAGGHLTLALLLTLRDRGLPLPGSAICLSPWTDLSGPRRRARFWADPMLPAGRVEWLARRWTDGLDPCDPLVSPVYGDYTGVPPLMIVTGSTELLRDDGRRVATSARENGVPVTYEEWRRMPHVFAILADVLPEARLLFGHIRRFLAAVEAHAAKPGADAA</sequence>
<dbReference type="PANTHER" id="PTHR48081:SF30">
    <property type="entry name" value="ACETYL-HYDROLASE LIPR-RELATED"/>
    <property type="match status" value="1"/>
</dbReference>
<name>A0A940WDW3_9ACTN</name>
<dbReference type="InterPro" id="IPR013094">
    <property type="entry name" value="AB_hydrolase_3"/>
</dbReference>
<evidence type="ECO:0000256" key="1">
    <source>
        <dbReference type="ARBA" id="ARBA00010515"/>
    </source>
</evidence>
<dbReference type="InterPro" id="IPR050300">
    <property type="entry name" value="GDXG_lipolytic_enzyme"/>
</dbReference>
<dbReference type="InterPro" id="IPR029058">
    <property type="entry name" value="AB_hydrolase_fold"/>
</dbReference>
<feature type="active site" evidence="3">
    <location>
        <position position="167"/>
    </location>
</feature>
<proteinExistence type="inferred from homology"/>
<dbReference type="Proteomes" id="UP000674234">
    <property type="component" value="Unassembled WGS sequence"/>
</dbReference>
<gene>
    <name evidence="6" type="ORF">JOL79_07930</name>
</gene>
<comment type="caution">
    <text evidence="6">The sequence shown here is derived from an EMBL/GenBank/DDBJ whole genome shotgun (WGS) entry which is preliminary data.</text>
</comment>
<dbReference type="EMBL" id="JAFCNB010000003">
    <property type="protein sequence ID" value="MBP2703730.1"/>
    <property type="molecule type" value="Genomic_DNA"/>
</dbReference>
<dbReference type="InterPro" id="IPR033140">
    <property type="entry name" value="Lipase_GDXG_put_SER_AS"/>
</dbReference>
<dbReference type="Gene3D" id="3.40.50.1820">
    <property type="entry name" value="alpha/beta hydrolase"/>
    <property type="match status" value="1"/>
</dbReference>
<keyword evidence="7" id="KW-1185">Reference proteome</keyword>
<comment type="similarity">
    <text evidence="1">Belongs to the 'GDXG' lipolytic enzyme family.</text>
</comment>
<reference evidence="6" key="1">
    <citation type="submission" date="2021-02" db="EMBL/GenBank/DDBJ databases">
        <title>Draft genome sequence of Microbispora sp. RL4-1S isolated from rice leaves in Thailand.</title>
        <authorList>
            <person name="Muangham S."/>
            <person name="Duangmal K."/>
        </authorList>
    </citation>
    <scope>NUCLEOTIDE SEQUENCE</scope>
    <source>
        <strain evidence="6">RL4-1S</strain>
    </source>
</reference>
<dbReference type="PROSITE" id="PS01174">
    <property type="entry name" value="LIPASE_GDXG_SER"/>
    <property type="match status" value="1"/>
</dbReference>
<dbReference type="AlphaFoldDB" id="A0A940WDW3"/>
<evidence type="ECO:0000313" key="6">
    <source>
        <dbReference type="EMBL" id="MBP2703730.1"/>
    </source>
</evidence>
<dbReference type="Pfam" id="PF07859">
    <property type="entry name" value="Abhydrolase_3"/>
    <property type="match status" value="1"/>
</dbReference>
<protein>
    <submittedName>
        <fullName evidence="6">Alpha/beta hydrolase</fullName>
    </submittedName>
</protein>
<dbReference type="GO" id="GO:0004806">
    <property type="term" value="F:triacylglycerol lipase activity"/>
    <property type="evidence" value="ECO:0007669"/>
    <property type="project" value="TreeGrafter"/>
</dbReference>
<dbReference type="PANTHER" id="PTHR48081">
    <property type="entry name" value="AB HYDROLASE SUPERFAMILY PROTEIN C4A8.06C"/>
    <property type="match status" value="1"/>
</dbReference>
<evidence type="ECO:0000256" key="2">
    <source>
        <dbReference type="ARBA" id="ARBA00022801"/>
    </source>
</evidence>
<evidence type="ECO:0000259" key="5">
    <source>
        <dbReference type="Pfam" id="PF07859"/>
    </source>
</evidence>
<feature type="domain" description="Alpha/beta hydrolase fold-3" evidence="5">
    <location>
        <begin position="94"/>
        <end position="292"/>
    </location>
</feature>
<feature type="region of interest" description="Disordered" evidence="4">
    <location>
        <begin position="59"/>
        <end position="79"/>
    </location>
</feature>